<gene>
    <name evidence="3" type="ORF">V7S43_005205</name>
</gene>
<comment type="caution">
    <text evidence="3">The sequence shown here is derived from an EMBL/GenBank/DDBJ whole genome shotgun (WGS) entry which is preliminary data.</text>
</comment>
<dbReference type="AlphaFoldDB" id="A0ABD3FSH3"/>
<feature type="domain" description="Menorin-like" evidence="2">
    <location>
        <begin position="7"/>
        <end position="240"/>
    </location>
</feature>
<evidence type="ECO:0000259" key="2">
    <source>
        <dbReference type="Pfam" id="PF10223"/>
    </source>
</evidence>
<dbReference type="PANTHER" id="PTHR21184:SF6">
    <property type="entry name" value="CONSERVED PLASMA MEMBRANE PROTEIN"/>
    <property type="match status" value="1"/>
</dbReference>
<reference evidence="3 4" key="1">
    <citation type="submission" date="2024-09" db="EMBL/GenBank/DDBJ databases">
        <title>Genome sequencing and assembly of Phytophthora oleae, isolate VK10A, causative agent of rot of olive drupes.</title>
        <authorList>
            <person name="Conti Taguali S."/>
            <person name="Riolo M."/>
            <person name="La Spada F."/>
            <person name="Cacciola S.O."/>
            <person name="Dionisio G."/>
        </authorList>
    </citation>
    <scope>NUCLEOTIDE SEQUENCE [LARGE SCALE GENOMIC DNA]</scope>
    <source>
        <strain evidence="3 4">VK10A</strain>
    </source>
</reference>
<evidence type="ECO:0000313" key="4">
    <source>
        <dbReference type="Proteomes" id="UP001632037"/>
    </source>
</evidence>
<dbReference type="PANTHER" id="PTHR21184">
    <property type="entry name" value="MENORIN (DENDRITIC BRANCHING PROTEIN)"/>
    <property type="match status" value="1"/>
</dbReference>
<accession>A0ABD3FSH3</accession>
<dbReference type="Pfam" id="PF10223">
    <property type="entry name" value="Menorin_N"/>
    <property type="match status" value="1"/>
</dbReference>
<dbReference type="Proteomes" id="UP001632037">
    <property type="component" value="Unassembled WGS sequence"/>
</dbReference>
<evidence type="ECO:0000256" key="1">
    <source>
        <dbReference type="ARBA" id="ARBA00044953"/>
    </source>
</evidence>
<keyword evidence="4" id="KW-1185">Reference proteome</keyword>
<name>A0ABD3FSH3_9STRA</name>
<dbReference type="InterPro" id="IPR019356">
    <property type="entry name" value="Menorin_dom"/>
</dbReference>
<evidence type="ECO:0000313" key="3">
    <source>
        <dbReference type="EMBL" id="KAL3669828.1"/>
    </source>
</evidence>
<sequence length="294" mass="32929">MTPLGYRWAHAINSSALLEAVQVQIQEAEKRHFATSDFVNAIEADIVWGEAKQTPVMGHPPATDGDLTFEHFLDAMLELATKFQRSIASNETPLIVKFDFKSSQAFEASLEVLAKFVAQYPFTKGIFINADILPGPANSNYVAFDAATFLKQAYELGERDEGKHRHKLVLSVGWTTANANEEEIHREYSSAMVNDMLRVLNAYGDSVAVTFPIRATSVRKSWSALRPLLESRNYGFTLWWAVTTISDDELEWIFSTLELESHDDGAGGQGTYTGRTFYDIKGFDSFLAKRSHLN</sequence>
<protein>
    <recommendedName>
        <fullName evidence="2">Menorin-like domain-containing protein</fullName>
    </recommendedName>
</protein>
<dbReference type="EMBL" id="JBIMZQ010000008">
    <property type="protein sequence ID" value="KAL3669828.1"/>
    <property type="molecule type" value="Genomic_DNA"/>
</dbReference>
<comment type="similarity">
    <text evidence="1">Belongs to the menorin family.</text>
</comment>
<proteinExistence type="inferred from homology"/>
<organism evidence="3 4">
    <name type="scientific">Phytophthora oleae</name>
    <dbReference type="NCBI Taxonomy" id="2107226"/>
    <lineage>
        <taxon>Eukaryota</taxon>
        <taxon>Sar</taxon>
        <taxon>Stramenopiles</taxon>
        <taxon>Oomycota</taxon>
        <taxon>Peronosporomycetes</taxon>
        <taxon>Peronosporales</taxon>
        <taxon>Peronosporaceae</taxon>
        <taxon>Phytophthora</taxon>
    </lineage>
</organism>